<dbReference type="RefSeq" id="WP_013701960.1">
    <property type="nucleotide sequence ID" value="NC_015385.1"/>
</dbReference>
<protein>
    <submittedName>
        <fullName evidence="1">Uncharacterized protein</fullName>
    </submittedName>
</protein>
<evidence type="ECO:0000313" key="2">
    <source>
        <dbReference type="Proteomes" id="UP000006852"/>
    </source>
</evidence>
<evidence type="ECO:0000313" key="1">
    <source>
        <dbReference type="EMBL" id="AEB14679.1"/>
    </source>
</evidence>
<dbReference type="HOGENOM" id="CLU_723485_0_0_12"/>
<dbReference type="STRING" id="869209.Tresu_1788"/>
<gene>
    <name evidence="1" type="ordered locus">Tresu_1788</name>
</gene>
<sequence>MSKQKNDDLEVAKRTREYINFFINEYINWGDLTELFCFSFNEMNKAFNSNFKLYFNIKSCLMLEDLLEYIELINDKKSLQGYVVERLPNEIFIRRPLIVNNKYVPVLFTENIPQKFDKDYSTFISNNEIEINKCLKEKGLILRLVANNENEYIITYKTERIIEHEALQIAEQLQETFLTEKTGFEKPVKIEKYCSEYDVIIDESVFEKAIEYANSNLIDIKITYNKKESILKSKFNKIFIEESAVSNLNYDLILECPVCGIRFAAEKIKNHILEHHTSWKSRCSILQQLDYDKFYCNHCSNGDLRLHSASYVASIGHITGECKNKDFWDKKKYSNDIHAVKMLSGIWEGSIYSDDSSFLGNSGQLFRDNGKFGSYPLEDNYE</sequence>
<reference evidence="2" key="2">
    <citation type="submission" date="2011-04" db="EMBL/GenBank/DDBJ databases">
        <title>The complete genome of chromosome of Treponema succinifaciens DSM 2489.</title>
        <authorList>
            <person name="Lucas S."/>
            <person name="Copeland A."/>
            <person name="Lapidus A."/>
            <person name="Bruce D."/>
            <person name="Goodwin L."/>
            <person name="Pitluck S."/>
            <person name="Peters L."/>
            <person name="Kyrpides N."/>
            <person name="Mavromatis K."/>
            <person name="Ivanova N."/>
            <person name="Ovchinnikova G."/>
            <person name="Teshima H."/>
            <person name="Detter J.C."/>
            <person name="Tapia R."/>
            <person name="Han C."/>
            <person name="Land M."/>
            <person name="Hauser L."/>
            <person name="Markowitz V."/>
            <person name="Cheng J.-F."/>
            <person name="Hugenholtz P."/>
            <person name="Woyke T."/>
            <person name="Wu D."/>
            <person name="Gronow S."/>
            <person name="Wellnitz S."/>
            <person name="Brambilla E."/>
            <person name="Klenk H.-P."/>
            <person name="Eisen J.A."/>
        </authorList>
    </citation>
    <scope>NUCLEOTIDE SEQUENCE [LARGE SCALE GENOMIC DNA]</scope>
    <source>
        <strain evidence="2">ATCC 33096 / DSM 2489 / 6091</strain>
    </source>
</reference>
<dbReference type="AlphaFoldDB" id="F2NVV2"/>
<dbReference type="Proteomes" id="UP000006852">
    <property type="component" value="Chromosome"/>
</dbReference>
<dbReference type="KEGG" id="tsu:Tresu_1788"/>
<organism evidence="1 2">
    <name type="scientific">Treponema succinifaciens (strain ATCC 33096 / DSM 2489 / 6091)</name>
    <dbReference type="NCBI Taxonomy" id="869209"/>
    <lineage>
        <taxon>Bacteria</taxon>
        <taxon>Pseudomonadati</taxon>
        <taxon>Spirochaetota</taxon>
        <taxon>Spirochaetia</taxon>
        <taxon>Spirochaetales</taxon>
        <taxon>Treponemataceae</taxon>
        <taxon>Treponema</taxon>
    </lineage>
</organism>
<name>F2NVV2_TRES6</name>
<dbReference type="EMBL" id="CP002631">
    <property type="protein sequence ID" value="AEB14679.1"/>
    <property type="molecule type" value="Genomic_DNA"/>
</dbReference>
<reference evidence="1 2" key="1">
    <citation type="journal article" date="2011" name="Stand. Genomic Sci.">
        <title>Complete genome sequence of Treponema succinifaciens type strain (6091).</title>
        <authorList>
            <person name="Han C."/>
            <person name="Gronow S."/>
            <person name="Teshima H."/>
            <person name="Lapidus A."/>
            <person name="Nolan M."/>
            <person name="Lucas S."/>
            <person name="Hammon N."/>
            <person name="Deshpande S."/>
            <person name="Cheng J.F."/>
            <person name="Zeytun A."/>
            <person name="Tapia R."/>
            <person name="Goodwin L."/>
            <person name="Pitluck S."/>
            <person name="Liolios K."/>
            <person name="Pagani I."/>
            <person name="Ivanova N."/>
            <person name="Mavromatis K."/>
            <person name="Mikhailova N."/>
            <person name="Huntemann M."/>
            <person name="Pati A."/>
            <person name="Chen A."/>
            <person name="Palaniappan K."/>
            <person name="Land M."/>
            <person name="Hauser L."/>
            <person name="Brambilla E.M."/>
            <person name="Rohde M."/>
            <person name="Goker M."/>
            <person name="Woyke T."/>
            <person name="Bristow J."/>
            <person name="Eisen J.A."/>
            <person name="Markowitz V."/>
            <person name="Hugenholtz P."/>
            <person name="Kyrpides N.C."/>
            <person name="Klenk H.P."/>
            <person name="Detter J.C."/>
        </authorList>
    </citation>
    <scope>NUCLEOTIDE SEQUENCE [LARGE SCALE GENOMIC DNA]</scope>
    <source>
        <strain evidence="2">ATCC 33096 / DSM 2489 / 6091</strain>
    </source>
</reference>
<accession>F2NVV2</accession>
<proteinExistence type="predicted"/>
<keyword evidence="2" id="KW-1185">Reference proteome</keyword>
<dbReference type="GeneID" id="302998929"/>